<dbReference type="PANTHER" id="PTHR34203:SF15">
    <property type="entry name" value="SLL1173 PROTEIN"/>
    <property type="match status" value="1"/>
</dbReference>
<dbReference type="AlphaFoldDB" id="A0A171CRM8"/>
<proteinExistence type="predicted"/>
<accession>A0A171CRM8</accession>
<comment type="caution">
    <text evidence="3">The sequence shown here is derived from an EMBL/GenBank/DDBJ whole genome shotgun (WGS) entry which is preliminary data.</text>
</comment>
<gene>
    <name evidence="3" type="ORF">PS9374_02764</name>
</gene>
<dbReference type="Pfam" id="PF05050">
    <property type="entry name" value="Methyltransf_21"/>
    <property type="match status" value="1"/>
</dbReference>
<dbReference type="Proteomes" id="UP000077701">
    <property type="component" value="Unassembled WGS sequence"/>
</dbReference>
<keyword evidence="3" id="KW-0808">Transferase</keyword>
<protein>
    <submittedName>
        <fullName evidence="3">Methyltransferase</fullName>
    </submittedName>
</protein>
<sequence length="284" mass="30780">MGLVRRRLPNGLEVTQVDPGEAALIYREIFVEESYLRDGFPSTVPEVIFDVGANIGLASIFFKQRFPDAFVVAAEPGPGTYAALRENFARHVPSGVAREVAVSDRDGVRRFGYYPQAPAESGFYADQRQETELARRLLVGSGVPGPAADRLARERHRLSYVDCRTVTLSTLIREQGVDRVDLLKIDVEKGELDVLAGIEEPDWARIGHLVLEVHDIAGRLARVVSMLRGRGFRVDSCQEDRLSGTGMHLLHATAERRPAALPSGGTSGRAGRTPSGAPGAGGPA</sequence>
<dbReference type="GO" id="GO:0008168">
    <property type="term" value="F:methyltransferase activity"/>
    <property type="evidence" value="ECO:0007669"/>
    <property type="project" value="UniProtKB-KW"/>
</dbReference>
<feature type="domain" description="Methyltransferase FkbM" evidence="2">
    <location>
        <begin position="50"/>
        <end position="234"/>
    </location>
</feature>
<reference evidence="3 4" key="1">
    <citation type="journal article" date="2016" name="Genome Announc.">
        <title>Draft Genome Sequence of Planomonospora sphaerica JCM9374, a Rare Actinomycete.</title>
        <authorList>
            <person name="Dohra H."/>
            <person name="Suzuki T."/>
            <person name="Inoue Y."/>
            <person name="Kodani S."/>
        </authorList>
    </citation>
    <scope>NUCLEOTIDE SEQUENCE [LARGE SCALE GENOMIC DNA]</scope>
    <source>
        <strain evidence="3 4">JCM 9374</strain>
    </source>
</reference>
<dbReference type="InterPro" id="IPR052514">
    <property type="entry name" value="SAM-dependent_MTase"/>
</dbReference>
<dbReference type="EMBL" id="BDCX01000006">
    <property type="protein sequence ID" value="GAT67111.1"/>
    <property type="molecule type" value="Genomic_DNA"/>
</dbReference>
<dbReference type="SUPFAM" id="SSF53335">
    <property type="entry name" value="S-adenosyl-L-methionine-dependent methyltransferases"/>
    <property type="match status" value="1"/>
</dbReference>
<organism evidence="3 4">
    <name type="scientific">Planomonospora sphaerica</name>
    <dbReference type="NCBI Taxonomy" id="161355"/>
    <lineage>
        <taxon>Bacteria</taxon>
        <taxon>Bacillati</taxon>
        <taxon>Actinomycetota</taxon>
        <taxon>Actinomycetes</taxon>
        <taxon>Streptosporangiales</taxon>
        <taxon>Streptosporangiaceae</taxon>
        <taxon>Planomonospora</taxon>
    </lineage>
</organism>
<reference evidence="4" key="2">
    <citation type="submission" date="2016-04" db="EMBL/GenBank/DDBJ databases">
        <title>Planomonospora sphaerica JCM9374 whole genome shotgun sequence.</title>
        <authorList>
            <person name="Suzuki T."/>
            <person name="Dohra H."/>
            <person name="Kodani S."/>
        </authorList>
    </citation>
    <scope>NUCLEOTIDE SEQUENCE [LARGE SCALE GENOMIC DNA]</scope>
    <source>
        <strain evidence="4">JCM 9374</strain>
    </source>
</reference>
<dbReference type="RefSeq" id="WP_068897217.1">
    <property type="nucleotide sequence ID" value="NZ_BDCX01000006.1"/>
</dbReference>
<dbReference type="Gene3D" id="3.40.50.150">
    <property type="entry name" value="Vaccinia Virus protein VP39"/>
    <property type="match status" value="1"/>
</dbReference>
<evidence type="ECO:0000259" key="2">
    <source>
        <dbReference type="Pfam" id="PF05050"/>
    </source>
</evidence>
<keyword evidence="4" id="KW-1185">Reference proteome</keyword>
<dbReference type="PANTHER" id="PTHR34203">
    <property type="entry name" value="METHYLTRANSFERASE, FKBM FAMILY PROTEIN"/>
    <property type="match status" value="1"/>
</dbReference>
<dbReference type="NCBIfam" id="TIGR01444">
    <property type="entry name" value="fkbM_fam"/>
    <property type="match status" value="1"/>
</dbReference>
<dbReference type="STRING" id="161355.PS9374_02764"/>
<dbReference type="InterPro" id="IPR029063">
    <property type="entry name" value="SAM-dependent_MTases_sf"/>
</dbReference>
<name>A0A171CRM8_9ACTN</name>
<feature type="region of interest" description="Disordered" evidence="1">
    <location>
        <begin position="254"/>
        <end position="284"/>
    </location>
</feature>
<dbReference type="OrthoDB" id="424472at2"/>
<evidence type="ECO:0000256" key="1">
    <source>
        <dbReference type="SAM" id="MobiDB-lite"/>
    </source>
</evidence>
<dbReference type="GO" id="GO:0032259">
    <property type="term" value="P:methylation"/>
    <property type="evidence" value="ECO:0007669"/>
    <property type="project" value="UniProtKB-KW"/>
</dbReference>
<keyword evidence="3" id="KW-0489">Methyltransferase</keyword>
<evidence type="ECO:0000313" key="4">
    <source>
        <dbReference type="Proteomes" id="UP000077701"/>
    </source>
</evidence>
<evidence type="ECO:0000313" key="3">
    <source>
        <dbReference type="EMBL" id="GAT67111.1"/>
    </source>
</evidence>
<dbReference type="InterPro" id="IPR006342">
    <property type="entry name" value="FkbM_mtfrase"/>
</dbReference>